<protein>
    <submittedName>
        <fullName evidence="3">Glycosyltransferase 2</fullName>
    </submittedName>
</protein>
<accession>A0A8H4VD84</accession>
<evidence type="ECO:0000313" key="3">
    <source>
        <dbReference type="EMBL" id="KAF4587391.1"/>
    </source>
</evidence>
<dbReference type="PANTHER" id="PTHR33604:SF3">
    <property type="entry name" value="OSJNBA0004B13.7 PROTEIN"/>
    <property type="match status" value="1"/>
</dbReference>
<keyword evidence="2" id="KW-0472">Membrane</keyword>
<organism evidence="3 4">
    <name type="scientific">Ophiocordyceps camponoti-floridani</name>
    <dbReference type="NCBI Taxonomy" id="2030778"/>
    <lineage>
        <taxon>Eukaryota</taxon>
        <taxon>Fungi</taxon>
        <taxon>Dikarya</taxon>
        <taxon>Ascomycota</taxon>
        <taxon>Pezizomycotina</taxon>
        <taxon>Sordariomycetes</taxon>
        <taxon>Hypocreomycetidae</taxon>
        <taxon>Hypocreales</taxon>
        <taxon>Ophiocordycipitaceae</taxon>
        <taxon>Ophiocordyceps</taxon>
    </lineage>
</organism>
<dbReference type="GO" id="GO:0016740">
    <property type="term" value="F:transferase activity"/>
    <property type="evidence" value="ECO:0007669"/>
    <property type="project" value="UniProtKB-KW"/>
</dbReference>
<dbReference type="PANTHER" id="PTHR33604">
    <property type="entry name" value="OSJNBA0004B13.7 PROTEIN"/>
    <property type="match status" value="1"/>
</dbReference>
<proteinExistence type="predicted"/>
<evidence type="ECO:0000313" key="4">
    <source>
        <dbReference type="Proteomes" id="UP000562929"/>
    </source>
</evidence>
<reference evidence="3 4" key="1">
    <citation type="journal article" date="2020" name="G3 (Bethesda)">
        <title>Genetic Underpinnings of Host Manipulation by Ophiocordyceps as Revealed by Comparative Transcriptomics.</title>
        <authorList>
            <person name="Will I."/>
            <person name="Das B."/>
            <person name="Trinh T."/>
            <person name="Brachmann A."/>
            <person name="Ohm R.A."/>
            <person name="de Bekker C."/>
        </authorList>
    </citation>
    <scope>NUCLEOTIDE SEQUENCE [LARGE SCALE GENOMIC DNA]</scope>
    <source>
        <strain evidence="3 4">EC05</strain>
    </source>
</reference>
<keyword evidence="4" id="KW-1185">Reference proteome</keyword>
<dbReference type="Proteomes" id="UP000562929">
    <property type="component" value="Unassembled WGS sequence"/>
</dbReference>
<dbReference type="OrthoDB" id="5397682at2759"/>
<evidence type="ECO:0000256" key="1">
    <source>
        <dbReference type="SAM" id="MobiDB-lite"/>
    </source>
</evidence>
<feature type="region of interest" description="Disordered" evidence="1">
    <location>
        <begin position="541"/>
        <end position="561"/>
    </location>
</feature>
<comment type="caution">
    <text evidence="3">The sequence shown here is derived from an EMBL/GenBank/DDBJ whole genome shotgun (WGS) entry which is preliminary data.</text>
</comment>
<name>A0A8H4VD84_9HYPO</name>
<dbReference type="EMBL" id="JAACLJ010000004">
    <property type="protein sequence ID" value="KAF4587391.1"/>
    <property type="molecule type" value="Genomic_DNA"/>
</dbReference>
<keyword evidence="2" id="KW-0812">Transmembrane</keyword>
<dbReference type="AlphaFoldDB" id="A0A8H4VD84"/>
<keyword evidence="3" id="KW-0808">Transferase</keyword>
<evidence type="ECO:0000256" key="2">
    <source>
        <dbReference type="SAM" id="Phobius"/>
    </source>
</evidence>
<feature type="transmembrane region" description="Helical" evidence="2">
    <location>
        <begin position="50"/>
        <end position="72"/>
    </location>
</feature>
<feature type="region of interest" description="Disordered" evidence="1">
    <location>
        <begin position="83"/>
        <end position="103"/>
    </location>
</feature>
<gene>
    <name evidence="3" type="ORF">GQ602_004084</name>
</gene>
<sequence length="680" mass="76079">MVRSTAWSLSHLWRDDEEMAKKDDDHNSRRPPAQWTAAVRAPRPSWLLRLATYVLLACAIVFLVCHAAGLGYRHDRYNDISPDSDLPQAHLRPPPEAAGQRQVQDGPIQHMNLLTSIRNLITTGGGISRNRNVLFAAASLQSAAAVLPMACSMARELHSNVHFAFMGRSDISMEDLVQINGIDPSCPLLLHDARPDYASTSTDERMTLAVERAMIIIHRLIPPQVVLIDSTTTEEPFFHHGTRKYVKKLQTTLIELPERAGTRLSWITKLDSSALAAWNQVRFDIIVHSPRTGTGNLKRLLQSLARADLGGHQVPHLVVELPAVIEQPLEKFMAGFKWPPRESDAEQTPSMLSLRHRISRSRLTEEESSVRLLESFWPADPSLSHVLYLSPHVEISPYFFHYVKYCLLYRRHSRRAASEMLSSNVLAMSFAVPTTTPDGKKPFRPPRSQPEATAFLWQAPTSDAVLFLGDKWVELHGYTSRVLEAQQSMARLPEILAEKRVGRQVPAWVEFAMQLSRLRGYTTLYPSQETANVIAVAHNDLPDEPEEFGPSTSAQNRGQQTEDGRLADSMVDMLNALPDEGLQLQLDEMPLLSWDGRLLSGELTLGRDAMELATEFRRDGRVFEALQGVVSRVGPFDDEENGTSPDDAQGQYNQNLRRKAGLDDGGFLAVFVDGCFDAVP</sequence>
<keyword evidence="2" id="KW-1133">Transmembrane helix</keyword>
<feature type="compositionally biased region" description="Polar residues" evidence="1">
    <location>
        <begin position="550"/>
        <end position="559"/>
    </location>
</feature>